<accession>A0A9P5YWZ2</accession>
<dbReference type="EMBL" id="MU155275">
    <property type="protein sequence ID" value="KAF9476989.1"/>
    <property type="molecule type" value="Genomic_DNA"/>
</dbReference>
<comment type="caution">
    <text evidence="2">The sequence shown here is derived from an EMBL/GenBank/DDBJ whole genome shotgun (WGS) entry which is preliminary data.</text>
</comment>
<dbReference type="AlphaFoldDB" id="A0A9P5YWZ2"/>
<reference evidence="2" key="1">
    <citation type="submission" date="2020-11" db="EMBL/GenBank/DDBJ databases">
        <authorList>
            <consortium name="DOE Joint Genome Institute"/>
            <person name="Ahrendt S."/>
            <person name="Riley R."/>
            <person name="Andreopoulos W."/>
            <person name="Labutti K."/>
            <person name="Pangilinan J."/>
            <person name="Ruiz-Duenas F.J."/>
            <person name="Barrasa J.M."/>
            <person name="Sanchez-Garcia M."/>
            <person name="Camarero S."/>
            <person name="Miyauchi S."/>
            <person name="Serrano A."/>
            <person name="Linde D."/>
            <person name="Babiker R."/>
            <person name="Drula E."/>
            <person name="Ayuso-Fernandez I."/>
            <person name="Pacheco R."/>
            <person name="Padilla G."/>
            <person name="Ferreira P."/>
            <person name="Barriuso J."/>
            <person name="Kellner H."/>
            <person name="Castanera R."/>
            <person name="Alfaro M."/>
            <person name="Ramirez L."/>
            <person name="Pisabarro A.G."/>
            <person name="Kuo A."/>
            <person name="Tritt A."/>
            <person name="Lipzen A."/>
            <person name="He G."/>
            <person name="Yan M."/>
            <person name="Ng V."/>
            <person name="Cullen D."/>
            <person name="Martin F."/>
            <person name="Rosso M.-N."/>
            <person name="Henrissat B."/>
            <person name="Hibbett D."/>
            <person name="Martinez A.T."/>
            <person name="Grigoriev I.V."/>
        </authorList>
    </citation>
    <scope>NUCLEOTIDE SEQUENCE</scope>
    <source>
        <strain evidence="2">CIRM-BRFM 674</strain>
    </source>
</reference>
<dbReference type="InterPro" id="IPR012336">
    <property type="entry name" value="Thioredoxin-like_fold"/>
</dbReference>
<dbReference type="Pfam" id="PF13462">
    <property type="entry name" value="Thioredoxin_4"/>
    <property type="match status" value="1"/>
</dbReference>
<dbReference type="PANTHER" id="PTHR33875">
    <property type="entry name" value="OS09G0542200 PROTEIN"/>
    <property type="match status" value="1"/>
</dbReference>
<evidence type="ECO:0000313" key="2">
    <source>
        <dbReference type="EMBL" id="KAF9476989.1"/>
    </source>
</evidence>
<gene>
    <name evidence="2" type="ORF">BDN70DRAFT_881701</name>
</gene>
<protein>
    <recommendedName>
        <fullName evidence="1">Thioredoxin-like fold domain-containing protein</fullName>
    </recommendedName>
</protein>
<proteinExistence type="predicted"/>
<organism evidence="2 3">
    <name type="scientific">Pholiota conissans</name>
    <dbReference type="NCBI Taxonomy" id="109636"/>
    <lineage>
        <taxon>Eukaryota</taxon>
        <taxon>Fungi</taxon>
        <taxon>Dikarya</taxon>
        <taxon>Basidiomycota</taxon>
        <taxon>Agaricomycotina</taxon>
        <taxon>Agaricomycetes</taxon>
        <taxon>Agaricomycetidae</taxon>
        <taxon>Agaricales</taxon>
        <taxon>Agaricineae</taxon>
        <taxon>Strophariaceae</taxon>
        <taxon>Pholiota</taxon>
    </lineage>
</organism>
<dbReference type="PANTHER" id="PTHR33875:SF2">
    <property type="entry name" value="ACR183CP"/>
    <property type="match status" value="1"/>
</dbReference>
<evidence type="ECO:0000259" key="1">
    <source>
        <dbReference type="Pfam" id="PF13462"/>
    </source>
</evidence>
<feature type="domain" description="Thioredoxin-like fold" evidence="1">
    <location>
        <begin position="9"/>
        <end position="195"/>
    </location>
</feature>
<keyword evidence="3" id="KW-1185">Reference proteome</keyword>
<dbReference type="Proteomes" id="UP000807469">
    <property type="component" value="Unassembled WGS sequence"/>
</dbReference>
<dbReference type="OrthoDB" id="37297at2759"/>
<sequence>MSLQPSLRPQIVIGAPDAPHTLDIFLDYVCPYSAKTALKIEKILKPLLGPGTPCAGKVKVIFRIHPQPWHAVSTLTSEAGLAVLRVSPENFWPFSLELFKHQEEYFDIPTQDLTIRQIRQKLAALAATVIPASAVDQFSDALAFKGAANGGNAVTDDLKYNLKFSRQNSIHVSPTVLWDGLIQHQVGSAWNEEEWSEFFAKQVTA</sequence>
<dbReference type="InterPro" id="IPR036249">
    <property type="entry name" value="Thioredoxin-like_sf"/>
</dbReference>
<dbReference type="SUPFAM" id="SSF52833">
    <property type="entry name" value="Thioredoxin-like"/>
    <property type="match status" value="1"/>
</dbReference>
<name>A0A9P5YWZ2_9AGAR</name>
<dbReference type="Gene3D" id="3.40.30.10">
    <property type="entry name" value="Glutaredoxin"/>
    <property type="match status" value="1"/>
</dbReference>
<evidence type="ECO:0000313" key="3">
    <source>
        <dbReference type="Proteomes" id="UP000807469"/>
    </source>
</evidence>